<reference evidence="4" key="1">
    <citation type="submission" date="2017-11" db="EMBL/GenBank/DDBJ databases">
        <authorList>
            <person name="Kuznetsova I."/>
            <person name="Sazanova A."/>
            <person name="Chirak E."/>
            <person name="Safronova V."/>
            <person name="Willems A."/>
        </authorList>
    </citation>
    <scope>NUCLEOTIDE SEQUENCE [LARGE SCALE GENOMIC DNA]</scope>
    <source>
        <strain evidence="4">PEPV15</strain>
    </source>
</reference>
<organism evidence="3 4">
    <name type="scientific">Phyllobacterium endophyticum</name>
    <dbReference type="NCBI Taxonomy" id="1149773"/>
    <lineage>
        <taxon>Bacteria</taxon>
        <taxon>Pseudomonadati</taxon>
        <taxon>Pseudomonadota</taxon>
        <taxon>Alphaproteobacteria</taxon>
        <taxon>Hyphomicrobiales</taxon>
        <taxon>Phyllobacteriaceae</taxon>
        <taxon>Phyllobacterium</taxon>
    </lineage>
</organism>
<evidence type="ECO:0000259" key="2">
    <source>
        <dbReference type="Pfam" id="PF08327"/>
    </source>
</evidence>
<gene>
    <name evidence="3" type="ORF">CU100_06280</name>
</gene>
<evidence type="ECO:0000313" key="4">
    <source>
        <dbReference type="Proteomes" id="UP000241158"/>
    </source>
</evidence>
<sequence length="161" mass="17580">MNDAAVKSGTREIAVEEVLPHSPETIWKALTTGDLITRWLGMPTTGFEAVQGKRFTFQTTPAGKWDGLIRCEVLEVVPNERLVYSWQSGHADNVGYGSPLDTVVTWVLARVENGTRLGLVHSGFVLPNNDTAFRNMSAGWKKVVPGIGALVTDEVSSKKLN</sequence>
<dbReference type="CDD" id="cd07814">
    <property type="entry name" value="SRPBCC_CalC_Aha1-like"/>
    <property type="match status" value="1"/>
</dbReference>
<keyword evidence="4" id="KW-1185">Reference proteome</keyword>
<dbReference type="Gene3D" id="3.30.530.20">
    <property type="match status" value="1"/>
</dbReference>
<proteinExistence type="inferred from homology"/>
<dbReference type="InterPro" id="IPR013538">
    <property type="entry name" value="ASHA1/2-like_C"/>
</dbReference>
<dbReference type="EMBL" id="PGGN01000001">
    <property type="protein sequence ID" value="PSH60293.1"/>
    <property type="molecule type" value="Genomic_DNA"/>
</dbReference>
<comment type="similarity">
    <text evidence="1">Belongs to the AHA1 family.</text>
</comment>
<dbReference type="Pfam" id="PF08327">
    <property type="entry name" value="AHSA1"/>
    <property type="match status" value="1"/>
</dbReference>
<dbReference type="AlphaFoldDB" id="A0A2P7B1F0"/>
<comment type="caution">
    <text evidence="3">The sequence shown here is derived from an EMBL/GenBank/DDBJ whole genome shotgun (WGS) entry which is preliminary data.</text>
</comment>
<feature type="domain" description="Activator of Hsp90 ATPase homologue 1/2-like C-terminal" evidence="2">
    <location>
        <begin position="21"/>
        <end position="149"/>
    </location>
</feature>
<dbReference type="OrthoDB" id="9803476at2"/>
<evidence type="ECO:0000256" key="1">
    <source>
        <dbReference type="ARBA" id="ARBA00006817"/>
    </source>
</evidence>
<dbReference type="RefSeq" id="WP_106715609.1">
    <property type="nucleotide sequence ID" value="NZ_JACHXT010000004.1"/>
</dbReference>
<protein>
    <submittedName>
        <fullName evidence="3">ATPase</fullName>
    </submittedName>
</protein>
<dbReference type="Proteomes" id="UP000241158">
    <property type="component" value="Unassembled WGS sequence"/>
</dbReference>
<accession>A0A2P7B1F0</accession>
<dbReference type="SUPFAM" id="SSF55961">
    <property type="entry name" value="Bet v1-like"/>
    <property type="match status" value="1"/>
</dbReference>
<evidence type="ECO:0000313" key="3">
    <source>
        <dbReference type="EMBL" id="PSH60293.1"/>
    </source>
</evidence>
<dbReference type="InterPro" id="IPR023393">
    <property type="entry name" value="START-like_dom_sf"/>
</dbReference>
<name>A0A2P7B1F0_9HYPH</name>